<evidence type="ECO:0000313" key="1">
    <source>
        <dbReference type="EMBL" id="MCC2210801.1"/>
    </source>
</evidence>
<comment type="caution">
    <text evidence="1">The sequence shown here is derived from an EMBL/GenBank/DDBJ whole genome shotgun (WGS) entry which is preliminary data.</text>
</comment>
<accession>A0AAE3J9V0</accession>
<keyword evidence="2" id="KW-1185">Reference proteome</keyword>
<proteinExistence type="predicted"/>
<name>A0AAE3J9V0_9FIRM</name>
<dbReference type="EMBL" id="JAJEQM010000010">
    <property type="protein sequence ID" value="MCC2210801.1"/>
    <property type="molecule type" value="Genomic_DNA"/>
</dbReference>
<dbReference type="AlphaFoldDB" id="A0AAE3J9V0"/>
<evidence type="ECO:0000313" key="2">
    <source>
        <dbReference type="Proteomes" id="UP001198242"/>
    </source>
</evidence>
<reference evidence="1 2" key="1">
    <citation type="submission" date="2021-10" db="EMBL/GenBank/DDBJ databases">
        <title>Anaerobic single-cell dispensing facilitates the cultivation of human gut bacteria.</title>
        <authorList>
            <person name="Afrizal A."/>
        </authorList>
    </citation>
    <scope>NUCLEOTIDE SEQUENCE [LARGE SCALE GENOMIC DNA]</scope>
    <source>
        <strain evidence="1 2">CLA-AA-H232</strain>
    </source>
</reference>
<dbReference type="Proteomes" id="UP001198242">
    <property type="component" value="Unassembled WGS sequence"/>
</dbReference>
<organism evidence="1 2">
    <name type="scientific">Hominilimicola fabiformis</name>
    <dbReference type="NCBI Taxonomy" id="2885356"/>
    <lineage>
        <taxon>Bacteria</taxon>
        <taxon>Bacillati</taxon>
        <taxon>Bacillota</taxon>
        <taxon>Clostridia</taxon>
        <taxon>Eubacteriales</taxon>
        <taxon>Oscillospiraceae</taxon>
        <taxon>Hominilimicola</taxon>
    </lineage>
</organism>
<sequence>MFKVIKIISDKRIVINAGKNEVQTGDILRVIEKNSEEIVDPDTNEVLGTLDYIKATITVEYVYEHMSICKNYETKTVNALDPFETLRQREVTSPLNVNLSQITGGYNIDNKLIEIGDLVELL</sequence>
<dbReference type="RefSeq" id="WP_022228923.1">
    <property type="nucleotide sequence ID" value="NZ_JAJEQM010000010.1"/>
</dbReference>
<gene>
    <name evidence="1" type="ORF">LKE05_08360</name>
</gene>
<protein>
    <submittedName>
        <fullName evidence="1">Uncharacterized protein</fullName>
    </submittedName>
</protein>